<dbReference type="Gene3D" id="1.25.40.10">
    <property type="entry name" value="Tetratricopeptide repeat domain"/>
    <property type="match status" value="1"/>
</dbReference>
<evidence type="ECO:0000256" key="1">
    <source>
        <dbReference type="PROSITE-ProRule" id="PRU00339"/>
    </source>
</evidence>
<organism evidence="2 3">
    <name type="scientific">Mytilus edulis</name>
    <name type="common">Blue mussel</name>
    <dbReference type="NCBI Taxonomy" id="6550"/>
    <lineage>
        <taxon>Eukaryota</taxon>
        <taxon>Metazoa</taxon>
        <taxon>Spiralia</taxon>
        <taxon>Lophotrochozoa</taxon>
        <taxon>Mollusca</taxon>
        <taxon>Bivalvia</taxon>
        <taxon>Autobranchia</taxon>
        <taxon>Pteriomorphia</taxon>
        <taxon>Mytilida</taxon>
        <taxon>Mytiloidea</taxon>
        <taxon>Mytilidae</taxon>
        <taxon>Mytilinae</taxon>
        <taxon>Mytilus</taxon>
    </lineage>
</organism>
<dbReference type="SUPFAM" id="SSF48452">
    <property type="entry name" value="TPR-like"/>
    <property type="match status" value="1"/>
</dbReference>
<protein>
    <recommendedName>
        <fullName evidence="4">Tetratricopeptide repeat protein</fullName>
    </recommendedName>
</protein>
<evidence type="ECO:0008006" key="4">
    <source>
        <dbReference type="Google" id="ProtNLM"/>
    </source>
</evidence>
<gene>
    <name evidence="2" type="ORF">MEDL_3700</name>
</gene>
<keyword evidence="1" id="KW-0802">TPR repeat</keyword>
<evidence type="ECO:0000313" key="3">
    <source>
        <dbReference type="Proteomes" id="UP000683360"/>
    </source>
</evidence>
<dbReference type="AlphaFoldDB" id="A0A8S3PX35"/>
<reference evidence="2" key="1">
    <citation type="submission" date="2021-03" db="EMBL/GenBank/DDBJ databases">
        <authorList>
            <person name="Bekaert M."/>
        </authorList>
    </citation>
    <scope>NUCLEOTIDE SEQUENCE</scope>
</reference>
<proteinExistence type="predicted"/>
<dbReference type="EMBL" id="CAJPWZ010000209">
    <property type="protein sequence ID" value="CAG2188275.1"/>
    <property type="molecule type" value="Genomic_DNA"/>
</dbReference>
<dbReference type="InterPro" id="IPR019734">
    <property type="entry name" value="TPR_rpt"/>
</dbReference>
<dbReference type="Proteomes" id="UP000683360">
    <property type="component" value="Unassembled WGS sequence"/>
</dbReference>
<name>A0A8S3PX35_MYTED</name>
<comment type="caution">
    <text evidence="2">The sequence shown here is derived from an EMBL/GenBank/DDBJ whole genome shotgun (WGS) entry which is preliminary data.</text>
</comment>
<sequence length="271" mass="31482">MVSSPRSSGADANPENSALFELFTSHVEERARQANDSTRIFKGTQLTDPRVYLQCPNSPTANKYRLAVYHFKTASQILQKYEKDKVDDLKDCELLRPVFENIVYGHVWEKQYVFLFCSTENTPNLINQYIMFKPDDIFAEYAQYLILWRIESKAKQKKNLLSDFESAKKHIKTAELLAFKVSKNVDCQPCHRVILIDLYYDLGSKYVATGQPERALDSYQKSFELDISNYAALYGIAYMYMQSDPEKAIELFKNLSTWRLNVRSNTLMHIT</sequence>
<dbReference type="PROSITE" id="PS50005">
    <property type="entry name" value="TPR"/>
    <property type="match status" value="1"/>
</dbReference>
<accession>A0A8S3PX35</accession>
<evidence type="ECO:0000313" key="2">
    <source>
        <dbReference type="EMBL" id="CAG2188275.1"/>
    </source>
</evidence>
<dbReference type="OrthoDB" id="2423701at2759"/>
<dbReference type="InterPro" id="IPR011990">
    <property type="entry name" value="TPR-like_helical_dom_sf"/>
</dbReference>
<feature type="repeat" description="TPR" evidence="1">
    <location>
        <begin position="196"/>
        <end position="229"/>
    </location>
</feature>
<keyword evidence="3" id="KW-1185">Reference proteome</keyword>